<name>H8KX87_SOLCM</name>
<evidence type="ECO:0000313" key="2">
    <source>
        <dbReference type="EMBL" id="AFD08416.1"/>
    </source>
</evidence>
<dbReference type="EMBL" id="CP003349">
    <property type="protein sequence ID" value="AFD08416.1"/>
    <property type="molecule type" value="Genomic_DNA"/>
</dbReference>
<gene>
    <name evidence="2" type="ordered locus">Solca_3409</name>
</gene>
<evidence type="ECO:0000313" key="3">
    <source>
        <dbReference type="Proteomes" id="UP000007590"/>
    </source>
</evidence>
<sequence length="207" mass="22667">MKLKAVMALMAIGGLIAVGMYSCQKSESDVKEKPKSVSCANYKDTGTEGVINPCSTPQEYPLYAGNPANNPEDKLIGSIKVFRDENYLYVQYSVNKEGWSLHLTHTYVGPCDEVPSTRGGATPGQFDKTEWGVATEQPDCGVTCWVEKFPLSKFAGLECICILTHAEAWKDCKPAETAWGGNEEFPGNNWGRYISCFQIPDCGNGND</sequence>
<feature type="signal peptide" evidence="1">
    <location>
        <begin position="1"/>
        <end position="17"/>
    </location>
</feature>
<dbReference type="PROSITE" id="PS51257">
    <property type="entry name" value="PROKAR_LIPOPROTEIN"/>
    <property type="match status" value="1"/>
</dbReference>
<feature type="chain" id="PRO_5003614006" description="Lipoprotein" evidence="1">
    <location>
        <begin position="18"/>
        <end position="207"/>
    </location>
</feature>
<dbReference type="HOGENOM" id="CLU_1325619_0_0_10"/>
<proteinExistence type="predicted"/>
<evidence type="ECO:0008006" key="4">
    <source>
        <dbReference type="Google" id="ProtNLM"/>
    </source>
</evidence>
<dbReference type="AlphaFoldDB" id="H8KX87"/>
<dbReference type="OrthoDB" id="1434951at2"/>
<dbReference type="RefSeq" id="WP_014681639.1">
    <property type="nucleotide sequence ID" value="NC_017770.1"/>
</dbReference>
<evidence type="ECO:0000256" key="1">
    <source>
        <dbReference type="SAM" id="SignalP"/>
    </source>
</evidence>
<accession>H8KX87</accession>
<protein>
    <recommendedName>
        <fullName evidence="4">Lipoprotein</fullName>
    </recommendedName>
</protein>
<reference evidence="2" key="1">
    <citation type="submission" date="2012-02" db="EMBL/GenBank/DDBJ databases">
        <title>The complete genome of Solitalea canadensis DSM 3403.</title>
        <authorList>
            <consortium name="US DOE Joint Genome Institute (JGI-PGF)"/>
            <person name="Lucas S."/>
            <person name="Copeland A."/>
            <person name="Lapidus A."/>
            <person name="Glavina del Rio T."/>
            <person name="Dalin E."/>
            <person name="Tice H."/>
            <person name="Bruce D."/>
            <person name="Goodwin L."/>
            <person name="Pitluck S."/>
            <person name="Peters L."/>
            <person name="Ovchinnikova G."/>
            <person name="Lu M."/>
            <person name="Kyrpides N."/>
            <person name="Mavromatis K."/>
            <person name="Ivanova N."/>
            <person name="Brettin T."/>
            <person name="Detter J.C."/>
            <person name="Han C."/>
            <person name="Larimer F."/>
            <person name="Land M."/>
            <person name="Hauser L."/>
            <person name="Markowitz V."/>
            <person name="Cheng J.-F."/>
            <person name="Hugenholtz P."/>
            <person name="Woyke T."/>
            <person name="Wu D."/>
            <person name="Spring S."/>
            <person name="Schroeder M."/>
            <person name="Kopitz M."/>
            <person name="Brambilla E."/>
            <person name="Klenk H.-P."/>
            <person name="Eisen J.A."/>
        </authorList>
    </citation>
    <scope>NUCLEOTIDE SEQUENCE</scope>
    <source>
        <strain evidence="2">DSM 3403</strain>
    </source>
</reference>
<keyword evidence="3" id="KW-1185">Reference proteome</keyword>
<dbReference type="KEGG" id="scn:Solca_3409"/>
<keyword evidence="1" id="KW-0732">Signal</keyword>
<organism evidence="2 3">
    <name type="scientific">Solitalea canadensis (strain ATCC 29591 / DSM 3403 / JCM 21819 / LMG 8368 / NBRC 15130 / NCIMB 12057 / USAM 9D)</name>
    <name type="common">Flexibacter canadensis</name>
    <dbReference type="NCBI Taxonomy" id="929556"/>
    <lineage>
        <taxon>Bacteria</taxon>
        <taxon>Pseudomonadati</taxon>
        <taxon>Bacteroidota</taxon>
        <taxon>Sphingobacteriia</taxon>
        <taxon>Sphingobacteriales</taxon>
        <taxon>Sphingobacteriaceae</taxon>
        <taxon>Solitalea</taxon>
    </lineage>
</organism>
<dbReference type="Proteomes" id="UP000007590">
    <property type="component" value="Chromosome"/>
</dbReference>